<evidence type="ECO:0000256" key="1">
    <source>
        <dbReference type="ARBA" id="ARBA00004123"/>
    </source>
</evidence>
<dbReference type="PANTHER" id="PTHR15641">
    <property type="entry name" value="ELONGATOR COMPLEX PROTEIN 5"/>
    <property type="match status" value="1"/>
</dbReference>
<dbReference type="PANTHER" id="PTHR15641:SF1">
    <property type="entry name" value="ELONGATOR COMPLEX PROTEIN 5"/>
    <property type="match status" value="1"/>
</dbReference>
<dbReference type="GO" id="GO:0005829">
    <property type="term" value="C:cytosol"/>
    <property type="evidence" value="ECO:0007669"/>
    <property type="project" value="TreeGrafter"/>
</dbReference>
<gene>
    <name evidence="11" type="primary">LOC117643583</name>
</gene>
<dbReference type="KEGG" id="tpal:117643583"/>
<evidence type="ECO:0000313" key="10">
    <source>
        <dbReference type="Proteomes" id="UP000515158"/>
    </source>
</evidence>
<evidence type="ECO:0000256" key="3">
    <source>
        <dbReference type="ARBA" id="ARBA00005043"/>
    </source>
</evidence>
<keyword evidence="7" id="KW-0819">tRNA processing</keyword>
<comment type="subcellular location">
    <subcellularLocation>
        <location evidence="2">Cytoplasm</location>
    </subcellularLocation>
    <subcellularLocation>
        <location evidence="1">Nucleus</location>
    </subcellularLocation>
</comment>
<dbReference type="GeneID" id="117643583"/>
<name>A0A6P8YFE6_THRPL</name>
<evidence type="ECO:0000256" key="5">
    <source>
        <dbReference type="ARBA" id="ARBA00020264"/>
    </source>
</evidence>
<evidence type="ECO:0000313" key="11">
    <source>
        <dbReference type="RefSeq" id="XP_034238433.1"/>
    </source>
</evidence>
<keyword evidence="6" id="KW-0963">Cytoplasm</keyword>
<evidence type="ECO:0000256" key="4">
    <source>
        <dbReference type="ARBA" id="ARBA00009567"/>
    </source>
</evidence>
<dbReference type="GO" id="GO:0000049">
    <property type="term" value="F:tRNA binding"/>
    <property type="evidence" value="ECO:0007669"/>
    <property type="project" value="TreeGrafter"/>
</dbReference>
<evidence type="ECO:0000256" key="7">
    <source>
        <dbReference type="ARBA" id="ARBA00022694"/>
    </source>
</evidence>
<evidence type="ECO:0000256" key="6">
    <source>
        <dbReference type="ARBA" id="ARBA00022490"/>
    </source>
</evidence>
<comment type="pathway">
    <text evidence="3">tRNA modification; 5-methoxycarbonylmethyl-2-thiouridine-tRNA biosynthesis.</text>
</comment>
<keyword evidence="8" id="KW-0539">Nucleus</keyword>
<dbReference type="AlphaFoldDB" id="A0A6P8YFE6"/>
<dbReference type="CTD" id="23587"/>
<dbReference type="InterPro" id="IPR019519">
    <property type="entry name" value="Elp5"/>
</dbReference>
<dbReference type="Pfam" id="PF10483">
    <property type="entry name" value="Elong_Iki1"/>
    <property type="match status" value="1"/>
</dbReference>
<proteinExistence type="inferred from homology"/>
<dbReference type="Proteomes" id="UP000515158">
    <property type="component" value="Unplaced"/>
</dbReference>
<evidence type="ECO:0000256" key="8">
    <source>
        <dbReference type="ARBA" id="ARBA00023242"/>
    </source>
</evidence>
<feature type="region of interest" description="Disordered" evidence="9">
    <location>
        <begin position="276"/>
        <end position="310"/>
    </location>
</feature>
<dbReference type="GO" id="GO:0002098">
    <property type="term" value="P:tRNA wobble uridine modification"/>
    <property type="evidence" value="ECO:0007669"/>
    <property type="project" value="InterPro"/>
</dbReference>
<reference evidence="11" key="1">
    <citation type="submission" date="2025-08" db="UniProtKB">
        <authorList>
            <consortium name="RefSeq"/>
        </authorList>
    </citation>
    <scope>IDENTIFICATION</scope>
    <source>
        <tissue evidence="11">Total insect</tissue>
    </source>
</reference>
<dbReference type="GO" id="GO:0033588">
    <property type="term" value="C:elongator holoenzyme complex"/>
    <property type="evidence" value="ECO:0007669"/>
    <property type="project" value="InterPro"/>
</dbReference>
<dbReference type="RefSeq" id="XP_034238433.1">
    <property type="nucleotide sequence ID" value="XM_034382542.1"/>
</dbReference>
<evidence type="ECO:0000256" key="2">
    <source>
        <dbReference type="ARBA" id="ARBA00004496"/>
    </source>
</evidence>
<evidence type="ECO:0000256" key="9">
    <source>
        <dbReference type="SAM" id="MobiDB-lite"/>
    </source>
</evidence>
<dbReference type="InParanoid" id="A0A6P8YFE6"/>
<accession>A0A6P8YFE6</accession>
<dbReference type="UniPathway" id="UPA00988"/>
<protein>
    <recommendedName>
        <fullName evidence="5">Elongator complex protein 5</fullName>
    </recommendedName>
</protein>
<organism evidence="11">
    <name type="scientific">Thrips palmi</name>
    <name type="common">Melon thrips</name>
    <dbReference type="NCBI Taxonomy" id="161013"/>
    <lineage>
        <taxon>Eukaryota</taxon>
        <taxon>Metazoa</taxon>
        <taxon>Ecdysozoa</taxon>
        <taxon>Arthropoda</taxon>
        <taxon>Hexapoda</taxon>
        <taxon>Insecta</taxon>
        <taxon>Pterygota</taxon>
        <taxon>Neoptera</taxon>
        <taxon>Paraneoptera</taxon>
        <taxon>Thysanoptera</taxon>
        <taxon>Terebrantia</taxon>
        <taxon>Thripoidea</taxon>
        <taxon>Thripidae</taxon>
        <taxon>Thrips</taxon>
    </lineage>
</organism>
<feature type="compositionally biased region" description="Acidic residues" evidence="9">
    <location>
        <begin position="295"/>
        <end position="310"/>
    </location>
</feature>
<keyword evidence="10" id="KW-1185">Reference proteome</keyword>
<sequence>MLRSISDGRLQSPLILFVDNGPELYPGKQYGPFSSLVDEDSDSSSMFLSVIKSYVKGSERATHVLCWQRKTSQHLETLQKQFPSKLILHDCLSDFNGWIDQGRHQSHLFSIIDNSISEDTREINIVIDSLSNPLFTIGFGSCIQDLQKIVNFGSINGIKVHQLLCLVNANLVPFGPASILHLKHIASTVVELKCHVASITHRKPGGHIEKKEEKYAILSEGEISIEPLRASALTEIRHTEEKPSTLPQDVASFRVGLSDKEKEDRSKLVLPYMRTSDTPQEIEDGGGKVFYQPDAVDDWDDEDPDDDLDI</sequence>
<dbReference type="OrthoDB" id="166907at2759"/>
<dbReference type="GO" id="GO:0005634">
    <property type="term" value="C:nucleus"/>
    <property type="evidence" value="ECO:0007669"/>
    <property type="project" value="UniProtKB-SubCell"/>
</dbReference>
<comment type="similarity">
    <text evidence="4">Belongs to the ELP5 family.</text>
</comment>